<evidence type="ECO:0000256" key="2">
    <source>
        <dbReference type="ARBA" id="ARBA00008137"/>
    </source>
</evidence>
<evidence type="ECO:0000256" key="1">
    <source>
        <dbReference type="ARBA" id="ARBA00004123"/>
    </source>
</evidence>
<evidence type="ECO:0000313" key="10">
    <source>
        <dbReference type="EMBL" id="AYO43707.1"/>
    </source>
</evidence>
<dbReference type="OrthoDB" id="10261918at2759"/>
<dbReference type="Proteomes" id="UP000269793">
    <property type="component" value="Chromosome V"/>
</dbReference>
<evidence type="ECO:0000313" key="11">
    <source>
        <dbReference type="Proteomes" id="UP000269793"/>
    </source>
</evidence>
<comment type="subcellular location">
    <subcellularLocation>
        <location evidence="1">Nucleus</location>
    </subcellularLocation>
</comment>
<keyword evidence="4" id="KW-0507">mRNA processing</keyword>
<dbReference type="SUPFAM" id="SSF158230">
    <property type="entry name" value="PRP4-like"/>
    <property type="match status" value="1"/>
</dbReference>
<sequence>MEALKAHIVAQKRKVASETGSTSKYMRRGSIEQMQRAASAEEEHDSPSPPARALTNPTSPPQPTQQPEPAGESNERFTISNEEAVKRLRQKGEPVRLFGETDRDRRLRLRALELLEEHDVHAQQGHDDSKRFMRTSESQFIMDRIEKHPSSQIPSESTESREATASLPSQARVPARMREGIGMHTVMDLKLMWSDPARVYPILYYTLKGLLEDWGEALAQRPEDVRLSAQGRHVASLHAQTSEYIKPLLKALRRRSLEPDVLLRIAEIVHYMQLREYRKANDSYLQLSIGNAPWPIGITMAGIHERSADEKLATSRVAHVLNDEVSRKYIQSVKRLITFAQSHYPPDDLSKLMG</sequence>
<evidence type="ECO:0000256" key="4">
    <source>
        <dbReference type="ARBA" id="ARBA00022664"/>
    </source>
</evidence>
<dbReference type="InterPro" id="IPR036285">
    <property type="entry name" value="PRP4-like_sf"/>
</dbReference>
<dbReference type="AlphaFoldDB" id="A0A3G2SBN8"/>
<evidence type="ECO:0000256" key="6">
    <source>
        <dbReference type="ARBA" id="ARBA00023187"/>
    </source>
</evidence>
<dbReference type="GO" id="GO:0046540">
    <property type="term" value="C:U4/U6 x U5 tri-snRNP complex"/>
    <property type="evidence" value="ECO:0007669"/>
    <property type="project" value="TreeGrafter"/>
</dbReference>
<evidence type="ECO:0000256" key="8">
    <source>
        <dbReference type="SAM" id="MobiDB-lite"/>
    </source>
</evidence>
<feature type="domain" description="Pre-mRNA processing factor 4 (PRP4)-like" evidence="9">
    <location>
        <begin position="79"/>
        <end position="131"/>
    </location>
</feature>
<dbReference type="EMBL" id="CP033152">
    <property type="protein sequence ID" value="AYO43707.1"/>
    <property type="molecule type" value="Genomic_DNA"/>
</dbReference>
<dbReference type="GO" id="GO:0005682">
    <property type="term" value="C:U5 snRNP"/>
    <property type="evidence" value="ECO:0007669"/>
    <property type="project" value="TreeGrafter"/>
</dbReference>
<evidence type="ECO:0000259" key="9">
    <source>
        <dbReference type="SMART" id="SM00500"/>
    </source>
</evidence>
<dbReference type="InterPro" id="IPR039979">
    <property type="entry name" value="PRPF18"/>
</dbReference>
<dbReference type="PANTHER" id="PTHR13007:SF19">
    <property type="entry name" value="PRE-MRNA-SPLICING FACTOR 18"/>
    <property type="match status" value="1"/>
</dbReference>
<evidence type="ECO:0000256" key="7">
    <source>
        <dbReference type="ARBA" id="ARBA00023242"/>
    </source>
</evidence>
<keyword evidence="7" id="KW-0539">Nucleus</keyword>
<protein>
    <recommendedName>
        <fullName evidence="3">Pre-mRNA-splicing factor 18</fullName>
    </recommendedName>
</protein>
<dbReference type="Gene3D" id="4.10.280.110">
    <property type="entry name" value="Pre-mRNA processing factor 4 domain"/>
    <property type="match status" value="1"/>
</dbReference>
<dbReference type="SUPFAM" id="SSF47938">
    <property type="entry name" value="Functional domain of the splicing factor Prp18"/>
    <property type="match status" value="1"/>
</dbReference>
<keyword evidence="6" id="KW-0508">mRNA splicing</keyword>
<gene>
    <name evidence="10" type="primary">prpf18</name>
    <name evidence="10" type="ORF">DNF11_2757</name>
</gene>
<dbReference type="Gene3D" id="1.20.940.10">
    <property type="entry name" value="Functional domain of the splicing factor Prp18"/>
    <property type="match status" value="1"/>
</dbReference>
<feature type="region of interest" description="Disordered" evidence="8">
    <location>
        <begin position="147"/>
        <end position="171"/>
    </location>
</feature>
<organism evidence="10 11">
    <name type="scientific">Malassezia restricta (strain ATCC 96810 / NBRC 103918 / CBS 7877)</name>
    <name type="common">Seborrheic dermatitis infection agent</name>
    <dbReference type="NCBI Taxonomy" id="425264"/>
    <lineage>
        <taxon>Eukaryota</taxon>
        <taxon>Fungi</taxon>
        <taxon>Dikarya</taxon>
        <taxon>Basidiomycota</taxon>
        <taxon>Ustilaginomycotina</taxon>
        <taxon>Malasseziomycetes</taxon>
        <taxon>Malasseziales</taxon>
        <taxon>Malasseziaceae</taxon>
        <taxon>Malassezia</taxon>
    </lineage>
</organism>
<dbReference type="InterPro" id="IPR014906">
    <property type="entry name" value="PRP4-like"/>
</dbReference>
<reference evidence="10 11" key="1">
    <citation type="submission" date="2018-10" db="EMBL/GenBank/DDBJ databases">
        <title>Complete genome sequence of Malassezia restricta CBS 7877.</title>
        <authorList>
            <person name="Morand S.C."/>
            <person name="Bertignac M."/>
            <person name="Iltis A."/>
            <person name="Kolder I."/>
            <person name="Pirovano W."/>
            <person name="Jourdain R."/>
            <person name="Clavaud C."/>
        </authorList>
    </citation>
    <scope>NUCLEOTIDE SEQUENCE [LARGE SCALE GENOMIC DNA]</scope>
    <source>
        <strain evidence="10 11">CBS 7877</strain>
    </source>
</reference>
<dbReference type="Pfam" id="PF08799">
    <property type="entry name" value="PRP4"/>
    <property type="match status" value="1"/>
</dbReference>
<keyword evidence="11" id="KW-1185">Reference proteome</keyword>
<comment type="similarity">
    <text evidence="2">Belongs to the PRP18 family.</text>
</comment>
<dbReference type="PANTHER" id="PTHR13007">
    <property type="entry name" value="PRE-MRNA SPLICING FACTOR-RELATED"/>
    <property type="match status" value="1"/>
</dbReference>
<dbReference type="SMART" id="SM00500">
    <property type="entry name" value="SFM"/>
    <property type="match status" value="1"/>
</dbReference>
<evidence type="ECO:0000256" key="5">
    <source>
        <dbReference type="ARBA" id="ARBA00022728"/>
    </source>
</evidence>
<dbReference type="STRING" id="425264.A0A3G2SBN8"/>
<dbReference type="InterPro" id="IPR004098">
    <property type="entry name" value="Prp18"/>
</dbReference>
<name>A0A3G2SBN8_MALR7</name>
<dbReference type="GO" id="GO:0071021">
    <property type="term" value="C:U2-type post-spliceosomal complex"/>
    <property type="evidence" value="ECO:0007669"/>
    <property type="project" value="TreeGrafter"/>
</dbReference>
<feature type="region of interest" description="Disordered" evidence="8">
    <location>
        <begin position="1"/>
        <end position="76"/>
    </location>
</feature>
<proteinExistence type="inferred from homology"/>
<keyword evidence="5" id="KW-0747">Spliceosome</keyword>
<accession>A0A3G2SBN8</accession>
<evidence type="ECO:0000256" key="3">
    <source>
        <dbReference type="ARBA" id="ARBA00018242"/>
    </source>
</evidence>
<dbReference type="VEuPathDB" id="FungiDB:DNF11_2757"/>
<dbReference type="Pfam" id="PF02840">
    <property type="entry name" value="Prp18"/>
    <property type="match status" value="1"/>
</dbReference>
<dbReference type="GO" id="GO:0000350">
    <property type="term" value="P:generation of catalytic spliceosome for second transesterification step"/>
    <property type="evidence" value="ECO:0007669"/>
    <property type="project" value="TreeGrafter"/>
</dbReference>